<protein>
    <submittedName>
        <fullName evidence="2">Putative secreted protein</fullName>
    </submittedName>
</protein>
<dbReference type="EMBL" id="GGFL01007164">
    <property type="protein sequence ID" value="MBW71342.1"/>
    <property type="molecule type" value="Transcribed_RNA"/>
</dbReference>
<name>A0A2M4D193_ANODA</name>
<proteinExistence type="predicted"/>
<feature type="transmembrane region" description="Helical" evidence="1">
    <location>
        <begin position="7"/>
        <end position="25"/>
    </location>
</feature>
<keyword evidence="1" id="KW-0812">Transmembrane</keyword>
<reference evidence="2" key="1">
    <citation type="submission" date="2018-01" db="EMBL/GenBank/DDBJ databases">
        <title>An insight into the sialome of Amazonian anophelines.</title>
        <authorList>
            <person name="Ribeiro J.M."/>
            <person name="Scarpassa V."/>
            <person name="Calvo E."/>
        </authorList>
    </citation>
    <scope>NUCLEOTIDE SEQUENCE</scope>
</reference>
<organism evidence="2">
    <name type="scientific">Anopheles darlingi</name>
    <name type="common">Mosquito</name>
    <dbReference type="NCBI Taxonomy" id="43151"/>
    <lineage>
        <taxon>Eukaryota</taxon>
        <taxon>Metazoa</taxon>
        <taxon>Ecdysozoa</taxon>
        <taxon>Arthropoda</taxon>
        <taxon>Hexapoda</taxon>
        <taxon>Insecta</taxon>
        <taxon>Pterygota</taxon>
        <taxon>Neoptera</taxon>
        <taxon>Endopterygota</taxon>
        <taxon>Diptera</taxon>
        <taxon>Nematocera</taxon>
        <taxon>Culicoidea</taxon>
        <taxon>Culicidae</taxon>
        <taxon>Anophelinae</taxon>
        <taxon>Anopheles</taxon>
    </lineage>
</organism>
<sequence>MVALPGGRCFVIVILVALAVVAVGSVTVTTVVVEVMMIDCVAVVAAAYGARCVSSLSDRRAPVEHDRLSRVVEIAK</sequence>
<keyword evidence="1" id="KW-0472">Membrane</keyword>
<accession>A0A2M4D193</accession>
<keyword evidence="1" id="KW-1133">Transmembrane helix</keyword>
<evidence type="ECO:0000313" key="2">
    <source>
        <dbReference type="EMBL" id="MBW71342.1"/>
    </source>
</evidence>
<evidence type="ECO:0000256" key="1">
    <source>
        <dbReference type="SAM" id="Phobius"/>
    </source>
</evidence>
<dbReference type="AlphaFoldDB" id="A0A2M4D193"/>